<feature type="domain" description="BTB" evidence="1">
    <location>
        <begin position="238"/>
        <end position="305"/>
    </location>
</feature>
<proteinExistence type="predicted"/>
<reference evidence="2" key="2">
    <citation type="submission" date="2020-06" db="EMBL/GenBank/DDBJ databases">
        <authorList>
            <person name="Sheffer M."/>
        </authorList>
    </citation>
    <scope>NUCLEOTIDE SEQUENCE</scope>
</reference>
<evidence type="ECO:0000313" key="2">
    <source>
        <dbReference type="EMBL" id="KAF8786827.1"/>
    </source>
</evidence>
<gene>
    <name evidence="2" type="ORF">HNY73_008492</name>
</gene>
<reference evidence="2" key="1">
    <citation type="journal article" date="2020" name="bioRxiv">
        <title>Chromosome-level reference genome of the European wasp spider Argiope bruennichi: a resource for studies on range expansion and evolutionary adaptation.</title>
        <authorList>
            <person name="Sheffer M.M."/>
            <person name="Hoppe A."/>
            <person name="Krehenwinkel H."/>
            <person name="Uhl G."/>
            <person name="Kuss A.W."/>
            <person name="Jensen L."/>
            <person name="Jensen C."/>
            <person name="Gillespie R.G."/>
            <person name="Hoff K.J."/>
            <person name="Prost S."/>
        </authorList>
    </citation>
    <scope>NUCLEOTIDE SEQUENCE</scope>
</reference>
<evidence type="ECO:0000259" key="1">
    <source>
        <dbReference type="PROSITE" id="PS50097"/>
    </source>
</evidence>
<evidence type="ECO:0000313" key="3">
    <source>
        <dbReference type="Proteomes" id="UP000807504"/>
    </source>
</evidence>
<dbReference type="Proteomes" id="UP000807504">
    <property type="component" value="Unassembled WGS sequence"/>
</dbReference>
<dbReference type="InterPro" id="IPR000210">
    <property type="entry name" value="BTB/POZ_dom"/>
</dbReference>
<accession>A0A8T0F6Q0</accession>
<comment type="caution">
    <text evidence="2">The sequence shown here is derived from an EMBL/GenBank/DDBJ whole genome shotgun (WGS) entry which is preliminary data.</text>
</comment>
<sequence>MENGTERRLTDVNEVLVRRKVDYLPQDTLNVQCKIWKEEGSTQQVIEIAARTRIGTEEISFFHVIENFSKMTPNEKTIRIKPFKKNCEFSSSLHFMDEGKIMLEITSSDTVKIPTKCKLYLLGASEKKFECGETDNRFDAVRNDIQNLFLSLTRQEILDEKTKYLPEDKLFLSCEFVFSTGVEYEKIEKLQHKKPFVCLEQISNTVQKEDIFNAAQKLSACPSALDDLKSIYDSKLFADVNIKTKTKSFHVHKLLLCARSPVFKTMLTTDMKEKNCNSIQIEELEDDIVQQFLHFMYTDNLEDLQWESAIKLYYAGDKYEIEKLKIICSAFLVDNVTTSSASELLVLADKHNDTDLKKFVEDFIFKHEKEVFGSEEWEKLTENNAELVCKTMLLKYRRKM</sequence>
<dbReference type="Gene3D" id="3.30.710.10">
    <property type="entry name" value="Potassium Channel Kv1.1, Chain A"/>
    <property type="match status" value="1"/>
</dbReference>
<dbReference type="SMART" id="SM00225">
    <property type="entry name" value="BTB"/>
    <property type="match status" value="1"/>
</dbReference>
<dbReference type="Pfam" id="PF00651">
    <property type="entry name" value="BTB"/>
    <property type="match status" value="1"/>
</dbReference>
<organism evidence="2 3">
    <name type="scientific">Argiope bruennichi</name>
    <name type="common">Wasp spider</name>
    <name type="synonym">Aranea bruennichi</name>
    <dbReference type="NCBI Taxonomy" id="94029"/>
    <lineage>
        <taxon>Eukaryota</taxon>
        <taxon>Metazoa</taxon>
        <taxon>Ecdysozoa</taxon>
        <taxon>Arthropoda</taxon>
        <taxon>Chelicerata</taxon>
        <taxon>Arachnida</taxon>
        <taxon>Araneae</taxon>
        <taxon>Araneomorphae</taxon>
        <taxon>Entelegynae</taxon>
        <taxon>Araneoidea</taxon>
        <taxon>Araneidae</taxon>
        <taxon>Argiope</taxon>
    </lineage>
</organism>
<dbReference type="InterPro" id="IPR011333">
    <property type="entry name" value="SKP1/BTB/POZ_sf"/>
</dbReference>
<dbReference type="AlphaFoldDB" id="A0A8T0F6Q0"/>
<dbReference type="Gene3D" id="1.25.40.420">
    <property type="match status" value="1"/>
</dbReference>
<name>A0A8T0F6Q0_ARGBR</name>
<dbReference type="CDD" id="cd18186">
    <property type="entry name" value="BTB_POZ_ZBTB_KLHL-like"/>
    <property type="match status" value="1"/>
</dbReference>
<keyword evidence="3" id="KW-1185">Reference proteome</keyword>
<dbReference type="SUPFAM" id="SSF54695">
    <property type="entry name" value="POZ domain"/>
    <property type="match status" value="1"/>
</dbReference>
<dbReference type="EMBL" id="JABXBU010000015">
    <property type="protein sequence ID" value="KAF8786827.1"/>
    <property type="molecule type" value="Genomic_DNA"/>
</dbReference>
<protein>
    <submittedName>
        <fullName evidence="2">Speckle-type POZ protein like</fullName>
    </submittedName>
</protein>
<dbReference type="PANTHER" id="PTHR24413">
    <property type="entry name" value="SPECKLE-TYPE POZ PROTEIN"/>
    <property type="match status" value="1"/>
</dbReference>
<dbReference type="PROSITE" id="PS50097">
    <property type="entry name" value="BTB"/>
    <property type="match status" value="1"/>
</dbReference>